<feature type="transmembrane region" description="Helical" evidence="1">
    <location>
        <begin position="302"/>
        <end position="322"/>
    </location>
</feature>
<reference evidence="2 3" key="1">
    <citation type="submission" date="2012-08" db="EMBL/GenBank/DDBJ databases">
        <title>The genome of cave-isolated P. fluorescens strain R124 demonstrates phenotypic adaptation to the mineral environment.</title>
        <authorList>
            <person name="Barton M.D."/>
            <person name="Petronio M."/>
            <person name="Giarrizzo J.G."/>
            <person name="Bowling B.V."/>
            <person name="Barton H.A."/>
        </authorList>
    </citation>
    <scope>NUCLEOTIDE SEQUENCE [LARGE SCALE GENOMIC DNA]</scope>
    <source>
        <strain evidence="2 3">R124</strain>
    </source>
</reference>
<accession>A0A7U9CRR7</accession>
<dbReference type="InterPro" id="IPR025686">
    <property type="entry name" value="Glucos_trans_II"/>
</dbReference>
<sequence length="510" mass="57362">MKIYPVIPAGSVGHFLNRSWSAGEIYCFFQLMTLLQILPILFADYPYIDDLSRAVLGLESWKEDGRPMTDLLYMVMTFSTSMTNVFPLPLLLSTVAMSFALKKLVEHYFPSPGFVECLVVLPLWFSPFFLQNLSYQYDAPGMTLGLVAAIYAITAKPVSVVWKVLASALLIAVALSFYQICLNVFLGLACIEIYRSIAAGKNHLEVAKVLSLRVVQLASGLIIYCATAYQFISRDRQGFIELSSAGFGEILKRIATITQHVFLLFNAANAWIFIVLTIVAILSLLLTGYRSLVRKQSRSAKLAIVMLYFLALAGVVSAVYGIDLFVRVSYSGARNLMGFSTLLVFLMLLARQGIYSIHRSLIFFLAIPLAFMLSFSFSYGRIVVAKKYFEQIIVQSLSYDVMSHAEIRELEEIHLVPDTTYLWIPGAQRTLKATPAFAFILGLDFLILPENMRAAGLTNVLRDDNHMPDFAGTAEYQHVLKSRYYDIYTLGKTGYVVMKRWVEVRDFDQP</sequence>
<evidence type="ECO:0000256" key="1">
    <source>
        <dbReference type="SAM" id="Phobius"/>
    </source>
</evidence>
<dbReference type="Proteomes" id="UP000006045">
    <property type="component" value="Chromosome"/>
</dbReference>
<feature type="transmembrane region" description="Helical" evidence="1">
    <location>
        <begin position="361"/>
        <end position="380"/>
    </location>
</feature>
<feature type="transmembrane region" description="Helical" evidence="1">
    <location>
        <begin position="112"/>
        <end position="130"/>
    </location>
</feature>
<keyword evidence="1" id="KW-1133">Transmembrane helix</keyword>
<dbReference type="Pfam" id="PF14264">
    <property type="entry name" value="Glucos_trans_II"/>
    <property type="match status" value="1"/>
</dbReference>
<evidence type="ECO:0000313" key="2">
    <source>
        <dbReference type="EMBL" id="EJZ59819.1"/>
    </source>
</evidence>
<feature type="transmembrane region" description="Helical" evidence="1">
    <location>
        <begin position="270"/>
        <end position="290"/>
    </location>
</feature>
<feature type="transmembrane region" description="Helical" evidence="1">
    <location>
        <begin position="71"/>
        <end position="92"/>
    </location>
</feature>
<dbReference type="EMBL" id="CM001561">
    <property type="protein sequence ID" value="EJZ59819.1"/>
    <property type="molecule type" value="Genomic_DNA"/>
</dbReference>
<gene>
    <name evidence="2" type="ORF">I1A_004172</name>
</gene>
<dbReference type="AlphaFoldDB" id="A0A7U9CRR7"/>
<feature type="transmembrane region" description="Helical" evidence="1">
    <location>
        <begin position="142"/>
        <end position="162"/>
    </location>
</feature>
<proteinExistence type="predicted"/>
<name>A0A7U9CRR7_PSEFL</name>
<dbReference type="OrthoDB" id="1317478at2"/>
<feature type="transmembrane region" description="Helical" evidence="1">
    <location>
        <begin position="328"/>
        <end position="349"/>
    </location>
</feature>
<feature type="transmembrane region" description="Helical" evidence="1">
    <location>
        <begin position="212"/>
        <end position="232"/>
    </location>
</feature>
<feature type="transmembrane region" description="Helical" evidence="1">
    <location>
        <begin position="168"/>
        <end position="191"/>
    </location>
</feature>
<keyword evidence="1" id="KW-0812">Transmembrane</keyword>
<protein>
    <recommendedName>
        <fullName evidence="4">GtrC</fullName>
    </recommendedName>
</protein>
<evidence type="ECO:0000313" key="3">
    <source>
        <dbReference type="Proteomes" id="UP000006045"/>
    </source>
</evidence>
<feature type="transmembrane region" description="Helical" evidence="1">
    <location>
        <begin position="20"/>
        <end position="43"/>
    </location>
</feature>
<evidence type="ECO:0008006" key="4">
    <source>
        <dbReference type="Google" id="ProtNLM"/>
    </source>
</evidence>
<dbReference type="RefSeq" id="WP_003227805.1">
    <property type="nucleotide sequence ID" value="NZ_CM001561.1"/>
</dbReference>
<organism evidence="2 3">
    <name type="scientific">Pseudomonas fluorescens R124</name>
    <dbReference type="NCBI Taxonomy" id="743713"/>
    <lineage>
        <taxon>Bacteria</taxon>
        <taxon>Pseudomonadati</taxon>
        <taxon>Pseudomonadota</taxon>
        <taxon>Gammaproteobacteria</taxon>
        <taxon>Pseudomonadales</taxon>
        <taxon>Pseudomonadaceae</taxon>
        <taxon>Pseudomonas</taxon>
    </lineage>
</organism>
<keyword evidence="1" id="KW-0472">Membrane</keyword>